<evidence type="ECO:0000313" key="7">
    <source>
        <dbReference type="EMBL" id="QKG21405.1"/>
    </source>
</evidence>
<feature type="domain" description="N-acetylmuramoyl-L-alanine amidase" evidence="6">
    <location>
        <begin position="21"/>
        <end position="168"/>
    </location>
</feature>
<sequence length="196" mass="21702">MGIMTAPAGPPVDDRLVSWWGSLKRRAPESITTVVLHATEIPTLDEAWDYAERSADGTEDGTGVCGHLYVDRDGGCHRFVPLDRVAAHAAGHNTPSIGIELVNTGRHPDHFHSRSQEPDEDFPPDQTAALIGLLTVLKETHPALAHLVRHSDLDQETVPASDDPDVPVRRRIDPGPRFPWDDVRRRWERMPGPFPA</sequence>
<dbReference type="GO" id="GO:0009254">
    <property type="term" value="P:peptidoglycan turnover"/>
    <property type="evidence" value="ECO:0007669"/>
    <property type="project" value="TreeGrafter"/>
</dbReference>
<dbReference type="EMBL" id="CP053892">
    <property type="protein sequence ID" value="QKG21405.1"/>
    <property type="molecule type" value="Genomic_DNA"/>
</dbReference>
<name>A0A7D4A370_ACTVE</name>
<dbReference type="GO" id="GO:0019867">
    <property type="term" value="C:outer membrane"/>
    <property type="evidence" value="ECO:0007669"/>
    <property type="project" value="TreeGrafter"/>
</dbReference>
<dbReference type="SMART" id="SM00644">
    <property type="entry name" value="Ami_2"/>
    <property type="match status" value="1"/>
</dbReference>
<feature type="region of interest" description="Disordered" evidence="5">
    <location>
        <begin position="154"/>
        <end position="175"/>
    </location>
</feature>
<dbReference type="EC" id="3.5.1.28" evidence="2"/>
<dbReference type="SUPFAM" id="SSF55846">
    <property type="entry name" value="N-acetylmuramoyl-L-alanine amidase-like"/>
    <property type="match status" value="1"/>
</dbReference>
<evidence type="ECO:0000256" key="5">
    <source>
        <dbReference type="SAM" id="MobiDB-lite"/>
    </source>
</evidence>
<protein>
    <recommendedName>
        <fullName evidence="2">N-acetylmuramoyl-L-alanine amidase</fullName>
        <ecNumber evidence="2">3.5.1.28</ecNumber>
    </recommendedName>
</protein>
<dbReference type="InterPro" id="IPR051206">
    <property type="entry name" value="NAMLAA_amidase_2"/>
</dbReference>
<evidence type="ECO:0000256" key="1">
    <source>
        <dbReference type="ARBA" id="ARBA00001561"/>
    </source>
</evidence>
<dbReference type="CDD" id="cd06583">
    <property type="entry name" value="PGRP"/>
    <property type="match status" value="1"/>
</dbReference>
<dbReference type="PANTHER" id="PTHR30417:SF1">
    <property type="entry name" value="N-ACETYLMURAMOYL-L-ALANINE AMIDASE AMID"/>
    <property type="match status" value="1"/>
</dbReference>
<dbReference type="GO" id="GO:0071555">
    <property type="term" value="P:cell wall organization"/>
    <property type="evidence" value="ECO:0007669"/>
    <property type="project" value="UniProtKB-KW"/>
</dbReference>
<evidence type="ECO:0000256" key="4">
    <source>
        <dbReference type="ARBA" id="ARBA00023316"/>
    </source>
</evidence>
<accession>A0A7D4A370</accession>
<dbReference type="GO" id="GO:0008745">
    <property type="term" value="F:N-acetylmuramoyl-L-alanine amidase activity"/>
    <property type="evidence" value="ECO:0007669"/>
    <property type="project" value="UniProtKB-EC"/>
</dbReference>
<dbReference type="Proteomes" id="UP000501240">
    <property type="component" value="Chromosome"/>
</dbReference>
<dbReference type="GO" id="GO:0009253">
    <property type="term" value="P:peptidoglycan catabolic process"/>
    <property type="evidence" value="ECO:0007669"/>
    <property type="project" value="InterPro"/>
</dbReference>
<keyword evidence="8" id="KW-1185">Reference proteome</keyword>
<dbReference type="Pfam" id="PF01510">
    <property type="entry name" value="Amidase_2"/>
    <property type="match status" value="1"/>
</dbReference>
<dbReference type="InterPro" id="IPR002502">
    <property type="entry name" value="Amidase_domain"/>
</dbReference>
<comment type="catalytic activity">
    <reaction evidence="1">
        <text>Hydrolyzes the link between N-acetylmuramoyl residues and L-amino acid residues in certain cell-wall glycopeptides.</text>
        <dbReference type="EC" id="3.5.1.28"/>
    </reaction>
</comment>
<proteinExistence type="predicted"/>
<gene>
    <name evidence="7" type="ORF">ACTIVE_3043</name>
</gene>
<evidence type="ECO:0000256" key="2">
    <source>
        <dbReference type="ARBA" id="ARBA00011901"/>
    </source>
</evidence>
<evidence type="ECO:0000259" key="6">
    <source>
        <dbReference type="SMART" id="SM00644"/>
    </source>
</evidence>
<keyword evidence="4" id="KW-0961">Cell wall biogenesis/degradation</keyword>
<dbReference type="Gene3D" id="3.40.80.10">
    <property type="entry name" value="Peptidoglycan recognition protein-like"/>
    <property type="match status" value="1"/>
</dbReference>
<dbReference type="AlphaFoldDB" id="A0A7D4A370"/>
<keyword evidence="3 7" id="KW-0378">Hydrolase</keyword>
<dbReference type="InterPro" id="IPR036505">
    <property type="entry name" value="Amidase/PGRP_sf"/>
</dbReference>
<reference evidence="7 8" key="1">
    <citation type="submission" date="2020-05" db="EMBL/GenBank/DDBJ databases">
        <title>Actinomadura verrucosospora NRRL-B18236 (PFL_A860) Genome sequencing and assembly.</title>
        <authorList>
            <person name="Samborskyy M."/>
        </authorList>
    </citation>
    <scope>NUCLEOTIDE SEQUENCE [LARGE SCALE GENOMIC DNA]</scope>
    <source>
        <strain evidence="7 8">NRRL:B18236</strain>
    </source>
</reference>
<dbReference type="PANTHER" id="PTHR30417">
    <property type="entry name" value="N-ACETYLMURAMOYL-L-ALANINE AMIDASE AMID"/>
    <property type="match status" value="1"/>
</dbReference>
<evidence type="ECO:0000256" key="3">
    <source>
        <dbReference type="ARBA" id="ARBA00022801"/>
    </source>
</evidence>
<organism evidence="7 8">
    <name type="scientific">Actinomadura verrucosospora</name>
    <dbReference type="NCBI Taxonomy" id="46165"/>
    <lineage>
        <taxon>Bacteria</taxon>
        <taxon>Bacillati</taxon>
        <taxon>Actinomycetota</taxon>
        <taxon>Actinomycetes</taxon>
        <taxon>Streptosporangiales</taxon>
        <taxon>Thermomonosporaceae</taxon>
        <taxon>Actinomadura</taxon>
    </lineage>
</organism>
<feature type="compositionally biased region" description="Basic and acidic residues" evidence="5">
    <location>
        <begin position="166"/>
        <end position="175"/>
    </location>
</feature>
<evidence type="ECO:0000313" key="8">
    <source>
        <dbReference type="Proteomes" id="UP000501240"/>
    </source>
</evidence>